<dbReference type="PANTHER" id="PTHR34380:SF1">
    <property type="entry name" value="OS01G0221300 PROTEIN"/>
    <property type="match status" value="1"/>
</dbReference>
<dbReference type="EMBL" id="JACTNZ010000007">
    <property type="protein sequence ID" value="KAG5539576.1"/>
    <property type="molecule type" value="Genomic_DNA"/>
</dbReference>
<proteinExistence type="predicted"/>
<keyword evidence="4" id="KW-1185">Reference proteome</keyword>
<dbReference type="PANTHER" id="PTHR34380">
    <property type="entry name" value="BNAA03G12380D PROTEIN"/>
    <property type="match status" value="1"/>
</dbReference>
<evidence type="ECO:0000256" key="1">
    <source>
        <dbReference type="SAM" id="Coils"/>
    </source>
</evidence>
<feature type="compositionally biased region" description="Basic and acidic residues" evidence="2">
    <location>
        <begin position="208"/>
        <end position="217"/>
    </location>
</feature>
<feature type="coiled-coil region" evidence="1">
    <location>
        <begin position="78"/>
        <end position="105"/>
    </location>
</feature>
<name>A0AAV6JEM3_9ERIC</name>
<evidence type="ECO:0000256" key="2">
    <source>
        <dbReference type="SAM" id="MobiDB-lite"/>
    </source>
</evidence>
<reference evidence="3" key="1">
    <citation type="submission" date="2020-08" db="EMBL/GenBank/DDBJ databases">
        <title>Plant Genome Project.</title>
        <authorList>
            <person name="Zhang R.-G."/>
        </authorList>
    </citation>
    <scope>NUCLEOTIDE SEQUENCE</scope>
    <source>
        <strain evidence="3">WSP0</strain>
        <tissue evidence="3">Leaf</tissue>
    </source>
</reference>
<evidence type="ECO:0000313" key="3">
    <source>
        <dbReference type="EMBL" id="KAG5539576.1"/>
    </source>
</evidence>
<evidence type="ECO:0008006" key="5">
    <source>
        <dbReference type="Google" id="ProtNLM"/>
    </source>
</evidence>
<dbReference type="Proteomes" id="UP000823749">
    <property type="component" value="Chromosome 7"/>
</dbReference>
<keyword evidence="1" id="KW-0175">Coiled coil</keyword>
<feature type="region of interest" description="Disordered" evidence="2">
    <location>
        <begin position="202"/>
        <end position="345"/>
    </location>
</feature>
<feature type="region of interest" description="Disordered" evidence="2">
    <location>
        <begin position="1"/>
        <end position="25"/>
    </location>
</feature>
<comment type="caution">
    <text evidence="3">The sequence shown here is derived from an EMBL/GenBank/DDBJ whole genome shotgun (WGS) entry which is preliminary data.</text>
</comment>
<dbReference type="AlphaFoldDB" id="A0AAV6JEM3"/>
<accession>A0AAV6JEM3</accession>
<gene>
    <name evidence="3" type="ORF">RHGRI_019942</name>
</gene>
<sequence>MSSTSAPTQLPPQSKESPESGNLSQLILPLKPSFRPGDFERVMQTLNSRDEAARRDTAYWKAQYEAMEKKHGEAELEKLIALDEVTKLRRERDLLQNQVARAESDRRLQIERMEEDQNSRMARFKEDQKAGRERERGLDERYARLWEDFNKMETEKAKLGCKVSALEFEREKAEREAEESGRRYEELNRRVSRLEEDAALLMSAGPGVEERREERSDVTAAVDELVVDGKEGESGGGDGSSEEILTELPVKESGLSCGEKDEAVVPGGGGSGPGSVEAGTGSMVVIEIDDSDDEMPTRKRGLSNDDSEDVKPTKKCHTKSLVELLDEPDGSDSSDTGDSSDSDIDSKSEIARLCRKVAEKKTWAFKADMMSALEREPELCMNAVCALYRKQSCKVESVSGSSMGMNPGFNQFDALRGIILGKYLTDGDPQGKLKRSVSELQEFDPNGLGDCKKLALRNSDRLFEIYKKKQDAFFLPS</sequence>
<organism evidence="3 4">
    <name type="scientific">Rhododendron griersonianum</name>
    <dbReference type="NCBI Taxonomy" id="479676"/>
    <lineage>
        <taxon>Eukaryota</taxon>
        <taxon>Viridiplantae</taxon>
        <taxon>Streptophyta</taxon>
        <taxon>Embryophyta</taxon>
        <taxon>Tracheophyta</taxon>
        <taxon>Spermatophyta</taxon>
        <taxon>Magnoliopsida</taxon>
        <taxon>eudicotyledons</taxon>
        <taxon>Gunneridae</taxon>
        <taxon>Pentapetalae</taxon>
        <taxon>asterids</taxon>
        <taxon>Ericales</taxon>
        <taxon>Ericaceae</taxon>
        <taxon>Ericoideae</taxon>
        <taxon>Rhodoreae</taxon>
        <taxon>Rhododendron</taxon>
    </lineage>
</organism>
<evidence type="ECO:0000313" key="4">
    <source>
        <dbReference type="Proteomes" id="UP000823749"/>
    </source>
</evidence>
<protein>
    <recommendedName>
        <fullName evidence="5">FRIGIDA-like protein</fullName>
    </recommendedName>
</protein>